<dbReference type="RefSeq" id="WP_097441839.1">
    <property type="nucleotide sequence ID" value="NZ_NBWU01000001.1"/>
</dbReference>
<proteinExistence type="predicted"/>
<comment type="caution">
    <text evidence="1">The sequence shown here is derived from an EMBL/GenBank/DDBJ whole genome shotgun (WGS) entry which is preliminary data.</text>
</comment>
<dbReference type="Proteomes" id="UP000219559">
    <property type="component" value="Unassembled WGS sequence"/>
</dbReference>
<dbReference type="Gene3D" id="3.30.530.20">
    <property type="match status" value="1"/>
</dbReference>
<dbReference type="EMBL" id="NBWU01000001">
    <property type="protein sequence ID" value="PCE66317.1"/>
    <property type="molecule type" value="Genomic_DNA"/>
</dbReference>
<reference evidence="1 2" key="1">
    <citation type="submission" date="2017-04" db="EMBL/GenBank/DDBJ databases">
        <title>A new member of the family Flavobacteriaceae isolated from ascidians.</title>
        <authorList>
            <person name="Chen L."/>
        </authorList>
    </citation>
    <scope>NUCLEOTIDE SEQUENCE [LARGE SCALE GENOMIC DNA]</scope>
    <source>
        <strain evidence="1 2">HQA918</strain>
    </source>
</reference>
<evidence type="ECO:0008006" key="3">
    <source>
        <dbReference type="Google" id="ProtNLM"/>
    </source>
</evidence>
<sequence length="139" mass="15478">MTPKNYDVQDIEIHVAPDLAYQFIAEPTNVPKWAIGFSKVNGSTALMETPQGKVEIGLEMKSNPELRTVDTLMTFPDGSVGQAFSRITGNNQDQSAIFTFVLMAPPVPLEQLEGSLAQQKKQLAEELVLLKRILERKYN</sequence>
<dbReference type="SUPFAM" id="SSF55961">
    <property type="entry name" value="Bet v1-like"/>
    <property type="match status" value="1"/>
</dbReference>
<name>A0A2A4GCI1_9FLAO</name>
<evidence type="ECO:0000313" key="1">
    <source>
        <dbReference type="EMBL" id="PCE66317.1"/>
    </source>
</evidence>
<gene>
    <name evidence="1" type="ORF">B7P33_03190</name>
</gene>
<organism evidence="1 2">
    <name type="scientific">Sediminicola luteus</name>
    <dbReference type="NCBI Taxonomy" id="319238"/>
    <lineage>
        <taxon>Bacteria</taxon>
        <taxon>Pseudomonadati</taxon>
        <taxon>Bacteroidota</taxon>
        <taxon>Flavobacteriia</taxon>
        <taxon>Flavobacteriales</taxon>
        <taxon>Flavobacteriaceae</taxon>
        <taxon>Sediminicola</taxon>
    </lineage>
</organism>
<accession>A0A2A4GCI1</accession>
<dbReference type="OrthoDB" id="880456at2"/>
<keyword evidence="2" id="KW-1185">Reference proteome</keyword>
<dbReference type="InterPro" id="IPR023393">
    <property type="entry name" value="START-like_dom_sf"/>
</dbReference>
<protein>
    <recommendedName>
        <fullName evidence="3">Polyketide cyclase</fullName>
    </recommendedName>
</protein>
<evidence type="ECO:0000313" key="2">
    <source>
        <dbReference type="Proteomes" id="UP000219559"/>
    </source>
</evidence>
<dbReference type="AlphaFoldDB" id="A0A2A4GCI1"/>